<dbReference type="GO" id="GO:0005634">
    <property type="term" value="C:nucleus"/>
    <property type="evidence" value="ECO:0007669"/>
    <property type="project" value="TreeGrafter"/>
</dbReference>
<proteinExistence type="inferred from homology"/>
<dbReference type="FunFam" id="3.40.50.150:FF:000051">
    <property type="entry name" value="tRNA (guanine(26)-N(2))-dimethyltransferase"/>
    <property type="match status" value="1"/>
</dbReference>
<dbReference type="PROSITE" id="PS51626">
    <property type="entry name" value="SAM_MT_TRM1"/>
    <property type="match status" value="1"/>
</dbReference>
<dbReference type="PANTHER" id="PTHR10631">
    <property type="entry name" value="N 2 ,N 2 -DIMETHYLGUANOSINE TRNA METHYLTRANSFERASE"/>
    <property type="match status" value="1"/>
</dbReference>
<feature type="region of interest" description="Disordered" evidence="10">
    <location>
        <begin position="519"/>
        <end position="540"/>
    </location>
</feature>
<comment type="catalytic activity">
    <reaction evidence="8 9">
        <text>guanosine(26) in tRNA + 2 S-adenosyl-L-methionine = N(2)-dimethylguanosine(26) in tRNA + 2 S-adenosyl-L-homocysteine + 2 H(+)</text>
        <dbReference type="Rhea" id="RHEA:43140"/>
        <dbReference type="Rhea" id="RHEA-COMP:10359"/>
        <dbReference type="Rhea" id="RHEA-COMP:10360"/>
        <dbReference type="ChEBI" id="CHEBI:15378"/>
        <dbReference type="ChEBI" id="CHEBI:57856"/>
        <dbReference type="ChEBI" id="CHEBI:59789"/>
        <dbReference type="ChEBI" id="CHEBI:74269"/>
        <dbReference type="ChEBI" id="CHEBI:74513"/>
        <dbReference type="EC" id="2.1.1.216"/>
    </reaction>
</comment>
<dbReference type="GO" id="GO:0160104">
    <property type="term" value="F:tRNA (guanine(26)-N2)-dimethyltransferase activity"/>
    <property type="evidence" value="ECO:0007669"/>
    <property type="project" value="UniProtKB-UniRule"/>
</dbReference>
<dbReference type="Pfam" id="PF02005">
    <property type="entry name" value="TRM"/>
    <property type="match status" value="1"/>
</dbReference>
<dbReference type="Gene3D" id="3.30.56.70">
    <property type="entry name" value="N2,N2-dimethylguanosine tRNA methyltransferase, C-terminal domain"/>
    <property type="match status" value="1"/>
</dbReference>
<name>A0A367YK22_9ASCO</name>
<reference evidence="11 12" key="1">
    <citation type="submission" date="2018-06" db="EMBL/GenBank/DDBJ databases">
        <title>Whole genome sequencing of Candida tropicalis (genome annotated by CSBL at Korea University).</title>
        <authorList>
            <person name="Ahn J."/>
        </authorList>
    </citation>
    <scope>NUCLEOTIDE SEQUENCE [LARGE SCALE GENOMIC DNA]</scope>
    <source>
        <strain evidence="11 12">ATCC 20962</strain>
    </source>
</reference>
<dbReference type="GO" id="GO:0000049">
    <property type="term" value="F:tRNA binding"/>
    <property type="evidence" value="ECO:0007669"/>
    <property type="project" value="UniProtKB-UniRule"/>
</dbReference>
<keyword evidence="2 9" id="KW-0489">Methyltransferase</keyword>
<evidence type="ECO:0000256" key="3">
    <source>
        <dbReference type="ARBA" id="ARBA00022679"/>
    </source>
</evidence>
<keyword evidence="5 9" id="KW-0819">tRNA processing</keyword>
<evidence type="ECO:0000256" key="1">
    <source>
        <dbReference type="ARBA" id="ARBA00022555"/>
    </source>
</evidence>
<dbReference type="InterPro" id="IPR029063">
    <property type="entry name" value="SAM-dependent_MTases_sf"/>
</dbReference>
<keyword evidence="6 9" id="KW-0694">RNA-binding</keyword>
<evidence type="ECO:0000256" key="7">
    <source>
        <dbReference type="ARBA" id="ARBA00039099"/>
    </source>
</evidence>
<dbReference type="CDD" id="cd02440">
    <property type="entry name" value="AdoMet_MTases"/>
    <property type="match status" value="1"/>
</dbReference>
<evidence type="ECO:0000256" key="10">
    <source>
        <dbReference type="SAM" id="MobiDB-lite"/>
    </source>
</evidence>
<dbReference type="Gene3D" id="3.40.50.150">
    <property type="entry name" value="Vaccinia Virus protein VP39"/>
    <property type="match status" value="1"/>
</dbReference>
<evidence type="ECO:0000256" key="2">
    <source>
        <dbReference type="ARBA" id="ARBA00022603"/>
    </source>
</evidence>
<keyword evidence="4 9" id="KW-0949">S-adenosyl-L-methionine</keyword>
<dbReference type="EMBL" id="QLNQ01000017">
    <property type="protein sequence ID" value="RCK66243.1"/>
    <property type="molecule type" value="Genomic_DNA"/>
</dbReference>
<keyword evidence="3 9" id="KW-0808">Transferase</keyword>
<dbReference type="GO" id="GO:0002940">
    <property type="term" value="P:tRNA N2-guanine methylation"/>
    <property type="evidence" value="ECO:0007669"/>
    <property type="project" value="TreeGrafter"/>
</dbReference>
<evidence type="ECO:0000256" key="8">
    <source>
        <dbReference type="ARBA" id="ARBA00051897"/>
    </source>
</evidence>
<keyword evidence="1 9" id="KW-0820">tRNA-binding</keyword>
<evidence type="ECO:0000256" key="9">
    <source>
        <dbReference type="PROSITE-ProRule" id="PRU00958"/>
    </source>
</evidence>
<dbReference type="STRING" id="5486.A0A367YK22"/>
<evidence type="ECO:0000256" key="6">
    <source>
        <dbReference type="ARBA" id="ARBA00022884"/>
    </source>
</evidence>
<evidence type="ECO:0000256" key="4">
    <source>
        <dbReference type="ARBA" id="ARBA00022691"/>
    </source>
</evidence>
<dbReference type="AlphaFoldDB" id="A0A367YK22"/>
<accession>A0A367YK22</accession>
<comment type="caution">
    <text evidence="11">The sequence shown here is derived from an EMBL/GenBank/DDBJ whole genome shotgun (WGS) entry which is preliminary data.</text>
</comment>
<dbReference type="Proteomes" id="UP000253472">
    <property type="component" value="Unassembled WGS sequence"/>
</dbReference>
<feature type="region of interest" description="Disordered" evidence="10">
    <location>
        <begin position="30"/>
        <end position="58"/>
    </location>
</feature>
<sequence length="540" mass="59983">MIRRVISSFVSRMSTSHAVSESSNLAATATAAATASTPTTTVSPTPPPADNKISPTTTVSSEFNTVTEGKATILTPKADEVFYNPIQQFNRDLSIMAIQAYDQLRHEAHEATSNRNKKKKKLNGLKILESLSASGLRSCRYGLEIPEASRIVANDLLPEAVEQIKQNVEHNGLAGKVAANQGDAIKFMASTDEKFHVVDLDPYGTAAPFIDSAIQCLEEDGMLLVTCTDAAVLAGSGYPEKCYALYGGNNFGNTQINNETNHEAGVRLILNLIASTAAKYKKSVEPMLCLSIDYYFRLFVKVRTSPIAVKNHASETMLVYGCNGCGDKLFQPLGNRKDNKFNYPKMVGSHSCKYCESSYNVAGPMYAGSLQLSAFIDKILEINAKADREVYSTTERIRGMLTIAKNELEHPFYFNVNQLCSLFKCPPLSLQKFVNAIGNLDHKCSLTHYKPNTVKTDMPWIKVLAIFKQWREREMGKDKELNTVGAKVIAYLQQHPKHDTNADFESESAESKRIHELRKVKMVRFQQNPRKNWGPQKRGK</sequence>
<dbReference type="SUPFAM" id="SSF53335">
    <property type="entry name" value="S-adenosyl-L-methionine-dependent methyltransferases"/>
    <property type="match status" value="1"/>
</dbReference>
<evidence type="ECO:0000256" key="5">
    <source>
        <dbReference type="ARBA" id="ARBA00022694"/>
    </source>
</evidence>
<dbReference type="OrthoDB" id="6349953at2759"/>
<evidence type="ECO:0000313" key="11">
    <source>
        <dbReference type="EMBL" id="RCK66243.1"/>
    </source>
</evidence>
<dbReference type="PANTHER" id="PTHR10631:SF3">
    <property type="entry name" value="TRNA (GUANINE(26)-N(2))-DIMETHYLTRANSFERASE"/>
    <property type="match status" value="1"/>
</dbReference>
<evidence type="ECO:0000313" key="12">
    <source>
        <dbReference type="Proteomes" id="UP000253472"/>
    </source>
</evidence>
<comment type="similarity">
    <text evidence="9">Belongs to the class I-like SAM-binding methyltransferase superfamily. Trm1 family.</text>
</comment>
<dbReference type="FunFam" id="3.30.56.70:FF:000001">
    <property type="entry name" value="tRNA (guanine(26)-N(2))-dimethyltransferase"/>
    <property type="match status" value="1"/>
</dbReference>
<dbReference type="NCBIfam" id="TIGR00308">
    <property type="entry name" value="TRM1"/>
    <property type="match status" value="1"/>
</dbReference>
<gene>
    <name evidence="11" type="primary">TRM1_0</name>
    <name evidence="11" type="ORF">Cantr_01912</name>
</gene>
<organism evidence="11 12">
    <name type="scientific">Candida viswanathii</name>
    <dbReference type="NCBI Taxonomy" id="5486"/>
    <lineage>
        <taxon>Eukaryota</taxon>
        <taxon>Fungi</taxon>
        <taxon>Dikarya</taxon>
        <taxon>Ascomycota</taxon>
        <taxon>Saccharomycotina</taxon>
        <taxon>Pichiomycetes</taxon>
        <taxon>Debaryomycetaceae</taxon>
        <taxon>Candida/Lodderomyces clade</taxon>
        <taxon>Candida</taxon>
    </lineage>
</organism>
<feature type="compositionally biased region" description="Low complexity" evidence="10">
    <location>
        <begin position="30"/>
        <end position="43"/>
    </location>
</feature>
<dbReference type="InterPro" id="IPR042296">
    <property type="entry name" value="tRNA_met_Trm1_C"/>
</dbReference>
<dbReference type="EC" id="2.1.1.216" evidence="7 9"/>
<keyword evidence="12" id="KW-1185">Reference proteome</keyword>
<protein>
    <recommendedName>
        <fullName evidence="7 9">tRNA (guanine(26)-N(2))-dimethyltransferase</fullName>
        <ecNumber evidence="7 9">2.1.1.216</ecNumber>
    </recommendedName>
</protein>
<dbReference type="InterPro" id="IPR002905">
    <property type="entry name" value="Trm1"/>
</dbReference>